<accession>A0A317F2M8</accession>
<evidence type="ECO:0008006" key="3">
    <source>
        <dbReference type="Google" id="ProtNLM"/>
    </source>
</evidence>
<dbReference type="InterPro" id="IPR027417">
    <property type="entry name" value="P-loop_NTPase"/>
</dbReference>
<evidence type="ECO:0000313" key="2">
    <source>
        <dbReference type="Proteomes" id="UP000245391"/>
    </source>
</evidence>
<protein>
    <recommendedName>
        <fullName evidence="3">KAP NTPase domain-containing protein</fullName>
    </recommendedName>
</protein>
<comment type="caution">
    <text evidence="1">The sequence shown here is derived from an EMBL/GenBank/DDBJ whole genome shotgun (WGS) entry which is preliminary data.</text>
</comment>
<dbReference type="OrthoDB" id="88903at2"/>
<organism evidence="1 2">
    <name type="scientific">Pedobacter paludis</name>
    <dbReference type="NCBI Taxonomy" id="2203212"/>
    <lineage>
        <taxon>Bacteria</taxon>
        <taxon>Pseudomonadati</taxon>
        <taxon>Bacteroidota</taxon>
        <taxon>Sphingobacteriia</taxon>
        <taxon>Sphingobacteriales</taxon>
        <taxon>Sphingobacteriaceae</taxon>
        <taxon>Pedobacter</taxon>
    </lineage>
</organism>
<sequence length="562" mass="63972">MPIAILKKEIERFLRGNEPEVICIKGKWGVGKTYSWNRFISDVAGKNALGLKRYAYVSLFGLNSLKEVKYAIFESTLASANLAVGPDENSLKSNYKSARKYLPKIGGALSKLPIVESYLGSSESALFFAVRNQLICIDDLERAGSSLSVQDVLGLVTMLKEQRQCKVAILLNEAELNEKDRVDFNRQLEKVADVAFEFSPTAQETADICFPDKIGVQKNLHYNCTALEIVNIRIIKKIEYFTNRLSEIIAKEYPHMVPVAAHAVTLMCWSVFQPVEAAPAAYLKVYNGASYRLGDQKPTAQQLKWNYFLFAYRFERFDAFYEQILNGVKVGYFDVEEITKATAQKAAEISARAGDKFFNQAWEMYHDSFDDNSEVLIEMLFKGAMDAITTIHIVNMDSTVSLLKDLGAETQASQLIEHYLKFNPEALKQHNEQSRFFGDLKDPDLLAAFKTKTKIKKEEISIKDVLLDIKTQKFIVPKYRELLYRTSIEEYYQLFKSARGDEKKDLLKAVNVLQIHPSSGKQELVITNRLLNALKRIAAENPLNDRRVKQFIHIPDDLLEDK</sequence>
<proteinExistence type="predicted"/>
<dbReference type="EMBL" id="QGNY01000001">
    <property type="protein sequence ID" value="PWS33371.1"/>
    <property type="molecule type" value="Genomic_DNA"/>
</dbReference>
<dbReference type="RefSeq" id="WP_109927958.1">
    <property type="nucleotide sequence ID" value="NZ_QGNY01000001.1"/>
</dbReference>
<name>A0A317F2M8_9SPHI</name>
<gene>
    <name evidence="1" type="ORF">DF947_01725</name>
</gene>
<dbReference type="SUPFAM" id="SSF52540">
    <property type="entry name" value="P-loop containing nucleoside triphosphate hydrolases"/>
    <property type="match status" value="1"/>
</dbReference>
<keyword evidence="2" id="KW-1185">Reference proteome</keyword>
<dbReference type="Gene3D" id="3.40.50.300">
    <property type="entry name" value="P-loop containing nucleotide triphosphate hydrolases"/>
    <property type="match status" value="1"/>
</dbReference>
<reference evidence="2" key="1">
    <citation type="submission" date="2018-05" db="EMBL/GenBank/DDBJ databases">
        <title>Pedobacter paludis sp. nov., isolated from wetland soil.</title>
        <authorList>
            <person name="Zhang Y."/>
        </authorList>
    </citation>
    <scope>NUCLEOTIDE SEQUENCE [LARGE SCALE GENOMIC DNA]</scope>
    <source>
        <strain evidence="2">R-8</strain>
    </source>
</reference>
<dbReference type="AlphaFoldDB" id="A0A317F2M8"/>
<dbReference type="Proteomes" id="UP000245391">
    <property type="component" value="Unassembled WGS sequence"/>
</dbReference>
<evidence type="ECO:0000313" key="1">
    <source>
        <dbReference type="EMBL" id="PWS33371.1"/>
    </source>
</evidence>